<keyword evidence="4" id="KW-1185">Reference proteome</keyword>
<gene>
    <name evidence="3" type="ORF">BDW59DRAFT_99453</name>
</gene>
<organism evidence="3 4">
    <name type="scientific">Aspergillus cavernicola</name>
    <dbReference type="NCBI Taxonomy" id="176166"/>
    <lineage>
        <taxon>Eukaryota</taxon>
        <taxon>Fungi</taxon>
        <taxon>Dikarya</taxon>
        <taxon>Ascomycota</taxon>
        <taxon>Pezizomycotina</taxon>
        <taxon>Eurotiomycetes</taxon>
        <taxon>Eurotiomycetidae</taxon>
        <taxon>Eurotiales</taxon>
        <taxon>Aspergillaceae</taxon>
        <taxon>Aspergillus</taxon>
        <taxon>Aspergillus subgen. Nidulantes</taxon>
    </lineage>
</organism>
<comment type="caution">
    <text evidence="3">The sequence shown here is derived from an EMBL/GenBank/DDBJ whole genome shotgun (WGS) entry which is preliminary data.</text>
</comment>
<feature type="compositionally biased region" description="Low complexity" evidence="1">
    <location>
        <begin position="233"/>
        <end position="255"/>
    </location>
</feature>
<sequence>MALDDAWPQSPDSFRLDPKLNADDSIYIKPDLIKRPDLITLYVGYWGPRNWHRQLSRSLSEVLEASRIVVKRPATQSELDFYVETISRTQYLYTSGTPVGLAAGILHATVLSRHRKAFNIYAPQTEGMSPAKRLFQGVKTMYKMDPSFARAATVSFFAKIIFWWGGVSVLSGLASGMLALQRRETDPRMQQYRAELSEQDPDEVRKRHIQAVNDKVRARNILLKQRRGESVPQGETSEQTGYGGSSSSTGSWTQSADTSASPTAGNRAYDPSAPPDNQSKGGSFLDDDASPTAPEYRGTGSQENPATQGSVWDQIRRGNQPQSSSQSYPAPGKGSRDSSSSSDATSDSQAERDQAQTEFDRMLEAERNRSSDSEASPKRTGWWK</sequence>
<reference evidence="3 4" key="1">
    <citation type="submission" date="2024-07" db="EMBL/GenBank/DDBJ databases">
        <title>Section-level genome sequencing and comparative genomics of Aspergillus sections Usti and Cavernicolus.</title>
        <authorList>
            <consortium name="Lawrence Berkeley National Laboratory"/>
            <person name="Nybo J.L."/>
            <person name="Vesth T.C."/>
            <person name="Theobald S."/>
            <person name="Frisvad J.C."/>
            <person name="Larsen T.O."/>
            <person name="Kjaerboelling I."/>
            <person name="Rothschild-Mancinelli K."/>
            <person name="Lyhne E.K."/>
            <person name="Kogle M.E."/>
            <person name="Barry K."/>
            <person name="Clum A."/>
            <person name="Na H."/>
            <person name="Ledsgaard L."/>
            <person name="Lin J."/>
            <person name="Lipzen A."/>
            <person name="Kuo A."/>
            <person name="Riley R."/>
            <person name="Mondo S."/>
            <person name="LaButti K."/>
            <person name="Haridas S."/>
            <person name="Pangalinan J."/>
            <person name="Salamov A.A."/>
            <person name="Simmons B.A."/>
            <person name="Magnuson J.K."/>
            <person name="Chen J."/>
            <person name="Drula E."/>
            <person name="Henrissat B."/>
            <person name="Wiebenga A."/>
            <person name="Lubbers R.J."/>
            <person name="Gomes A.C."/>
            <person name="Makela M.R."/>
            <person name="Stajich J."/>
            <person name="Grigoriev I.V."/>
            <person name="Mortensen U.H."/>
            <person name="De vries R.P."/>
            <person name="Baker S.E."/>
            <person name="Andersen M.R."/>
        </authorList>
    </citation>
    <scope>NUCLEOTIDE SEQUENCE [LARGE SCALE GENOMIC DNA]</scope>
    <source>
        <strain evidence="3 4">CBS 600.67</strain>
    </source>
</reference>
<evidence type="ECO:0000313" key="3">
    <source>
        <dbReference type="EMBL" id="KAL2823315.1"/>
    </source>
</evidence>
<keyword evidence="2" id="KW-0472">Membrane</keyword>
<evidence type="ECO:0008006" key="5">
    <source>
        <dbReference type="Google" id="ProtNLM"/>
    </source>
</evidence>
<name>A0ABR4I6D9_9EURO</name>
<evidence type="ECO:0000256" key="1">
    <source>
        <dbReference type="SAM" id="MobiDB-lite"/>
    </source>
</evidence>
<dbReference type="EMBL" id="JBFXLS010000054">
    <property type="protein sequence ID" value="KAL2823315.1"/>
    <property type="molecule type" value="Genomic_DNA"/>
</dbReference>
<keyword evidence="2" id="KW-0812">Transmembrane</keyword>
<evidence type="ECO:0000256" key="2">
    <source>
        <dbReference type="SAM" id="Phobius"/>
    </source>
</evidence>
<protein>
    <recommendedName>
        <fullName evidence="5">Endo-1,3(4)-beta-glucanase</fullName>
    </recommendedName>
</protein>
<feature type="compositionally biased region" description="Basic and acidic residues" evidence="1">
    <location>
        <begin position="349"/>
        <end position="377"/>
    </location>
</feature>
<keyword evidence="2" id="KW-1133">Transmembrane helix</keyword>
<evidence type="ECO:0000313" key="4">
    <source>
        <dbReference type="Proteomes" id="UP001610335"/>
    </source>
</evidence>
<accession>A0ABR4I6D9</accession>
<feature type="region of interest" description="Disordered" evidence="1">
    <location>
        <begin position="221"/>
        <end position="384"/>
    </location>
</feature>
<dbReference type="Proteomes" id="UP001610335">
    <property type="component" value="Unassembled WGS sequence"/>
</dbReference>
<proteinExistence type="predicted"/>
<feature type="compositionally biased region" description="Low complexity" evidence="1">
    <location>
        <begin position="320"/>
        <end position="348"/>
    </location>
</feature>
<feature type="compositionally biased region" description="Polar residues" evidence="1">
    <location>
        <begin position="299"/>
        <end position="311"/>
    </location>
</feature>
<feature type="transmembrane region" description="Helical" evidence="2">
    <location>
        <begin position="161"/>
        <end position="180"/>
    </location>
</feature>